<accession>A0A3A6PXG2</accession>
<dbReference type="EMBL" id="QXQB01000002">
    <property type="protein sequence ID" value="RJX40063.1"/>
    <property type="molecule type" value="Genomic_DNA"/>
</dbReference>
<organism evidence="1 2">
    <name type="scientific">Paenibacillus pinisoli</name>
    <dbReference type="NCBI Taxonomy" id="1276110"/>
    <lineage>
        <taxon>Bacteria</taxon>
        <taxon>Bacillati</taxon>
        <taxon>Bacillota</taxon>
        <taxon>Bacilli</taxon>
        <taxon>Bacillales</taxon>
        <taxon>Paenibacillaceae</taxon>
        <taxon>Paenibacillus</taxon>
    </lineage>
</organism>
<gene>
    <name evidence="1" type="ORF">D3P09_11855</name>
</gene>
<dbReference type="OrthoDB" id="2625554at2"/>
<dbReference type="RefSeq" id="WP_120110020.1">
    <property type="nucleotide sequence ID" value="NZ_QXQB01000002.1"/>
</dbReference>
<proteinExistence type="predicted"/>
<keyword evidence="2" id="KW-1185">Reference proteome</keyword>
<reference evidence="1 2" key="1">
    <citation type="submission" date="2018-09" db="EMBL/GenBank/DDBJ databases">
        <title>Paenibacillus aracenensis nov. sp. isolated from a cave in southern Spain.</title>
        <authorList>
            <person name="Jurado V."/>
            <person name="Gutierrez-Patricio S."/>
            <person name="Gonzalez-Pimentel J.L."/>
            <person name="Miller A.Z."/>
            <person name="Laiz L."/>
            <person name="Saiz-Jimenez C."/>
        </authorList>
    </citation>
    <scope>NUCLEOTIDE SEQUENCE [LARGE SCALE GENOMIC DNA]</scope>
    <source>
        <strain evidence="1 2">JCM 19203</strain>
    </source>
</reference>
<protein>
    <submittedName>
        <fullName evidence="1">Uncharacterized protein</fullName>
    </submittedName>
</protein>
<dbReference type="AlphaFoldDB" id="A0A3A6PXG2"/>
<evidence type="ECO:0000313" key="2">
    <source>
        <dbReference type="Proteomes" id="UP000267798"/>
    </source>
</evidence>
<sequence>MQSRYQKMVYIDAIEFDNTAGNPQAIIEFTGLPISVEYTNEGVQVRVIRGAYSVLNAKLGELIIKEANGLLRVCTRAELEAEYDLVD</sequence>
<evidence type="ECO:0000313" key="1">
    <source>
        <dbReference type="EMBL" id="RJX40063.1"/>
    </source>
</evidence>
<name>A0A3A6PXG2_9BACL</name>
<comment type="caution">
    <text evidence="1">The sequence shown here is derived from an EMBL/GenBank/DDBJ whole genome shotgun (WGS) entry which is preliminary data.</text>
</comment>
<dbReference type="Proteomes" id="UP000267798">
    <property type="component" value="Unassembled WGS sequence"/>
</dbReference>